<dbReference type="AlphaFoldDB" id="A0A0A9BPK8"/>
<accession>A0A0A9BPK8</accession>
<dbReference type="EMBL" id="GBRH01236693">
    <property type="protein sequence ID" value="JAD61202.1"/>
    <property type="molecule type" value="Transcribed_RNA"/>
</dbReference>
<sequence length="16" mass="1899">MEEMMHSKFTISTLTL</sequence>
<reference evidence="1" key="2">
    <citation type="journal article" date="2015" name="Data Brief">
        <title>Shoot transcriptome of the giant reed, Arundo donax.</title>
        <authorList>
            <person name="Barrero R.A."/>
            <person name="Guerrero F.D."/>
            <person name="Moolhuijzen P."/>
            <person name="Goolsby J.A."/>
            <person name="Tidwell J."/>
            <person name="Bellgard S.E."/>
            <person name="Bellgard M.I."/>
        </authorList>
    </citation>
    <scope>NUCLEOTIDE SEQUENCE</scope>
    <source>
        <tissue evidence="1">Shoot tissue taken approximately 20 cm above the soil surface</tissue>
    </source>
</reference>
<protein>
    <submittedName>
        <fullName evidence="1">Uncharacterized protein</fullName>
    </submittedName>
</protein>
<name>A0A0A9BPK8_ARUDO</name>
<reference evidence="1" key="1">
    <citation type="submission" date="2014-09" db="EMBL/GenBank/DDBJ databases">
        <authorList>
            <person name="Magalhaes I.L.F."/>
            <person name="Oliveira U."/>
            <person name="Santos F.R."/>
            <person name="Vidigal T.H.D.A."/>
            <person name="Brescovit A.D."/>
            <person name="Santos A.J."/>
        </authorList>
    </citation>
    <scope>NUCLEOTIDE SEQUENCE</scope>
    <source>
        <tissue evidence="1">Shoot tissue taken approximately 20 cm above the soil surface</tissue>
    </source>
</reference>
<evidence type="ECO:0000313" key="1">
    <source>
        <dbReference type="EMBL" id="JAD61202.1"/>
    </source>
</evidence>
<organism evidence="1">
    <name type="scientific">Arundo donax</name>
    <name type="common">Giant reed</name>
    <name type="synonym">Donax arundinaceus</name>
    <dbReference type="NCBI Taxonomy" id="35708"/>
    <lineage>
        <taxon>Eukaryota</taxon>
        <taxon>Viridiplantae</taxon>
        <taxon>Streptophyta</taxon>
        <taxon>Embryophyta</taxon>
        <taxon>Tracheophyta</taxon>
        <taxon>Spermatophyta</taxon>
        <taxon>Magnoliopsida</taxon>
        <taxon>Liliopsida</taxon>
        <taxon>Poales</taxon>
        <taxon>Poaceae</taxon>
        <taxon>PACMAD clade</taxon>
        <taxon>Arundinoideae</taxon>
        <taxon>Arundineae</taxon>
        <taxon>Arundo</taxon>
    </lineage>
</organism>
<proteinExistence type="predicted"/>